<keyword evidence="1" id="KW-1133">Transmembrane helix</keyword>
<organism evidence="2 3">
    <name type="scientific">Kockovaella imperatae</name>
    <dbReference type="NCBI Taxonomy" id="4999"/>
    <lineage>
        <taxon>Eukaryota</taxon>
        <taxon>Fungi</taxon>
        <taxon>Dikarya</taxon>
        <taxon>Basidiomycota</taxon>
        <taxon>Agaricomycotina</taxon>
        <taxon>Tremellomycetes</taxon>
        <taxon>Tremellales</taxon>
        <taxon>Cuniculitremaceae</taxon>
        <taxon>Kockovaella</taxon>
    </lineage>
</organism>
<dbReference type="AlphaFoldDB" id="A0A1Y1UJP3"/>
<name>A0A1Y1UJP3_9TREE</name>
<keyword evidence="3" id="KW-1185">Reference proteome</keyword>
<evidence type="ECO:0000313" key="3">
    <source>
        <dbReference type="Proteomes" id="UP000193218"/>
    </source>
</evidence>
<feature type="transmembrane region" description="Helical" evidence="1">
    <location>
        <begin position="89"/>
        <end position="111"/>
    </location>
</feature>
<feature type="transmembrane region" description="Helical" evidence="1">
    <location>
        <begin position="20"/>
        <end position="43"/>
    </location>
</feature>
<dbReference type="InterPro" id="IPR051380">
    <property type="entry name" value="pH-response_reg_palI/RIM9"/>
</dbReference>
<gene>
    <name evidence="2" type="ORF">BD324DRAFT_679962</name>
</gene>
<dbReference type="PANTHER" id="PTHR28013">
    <property type="entry name" value="PROTEIN DCV1-RELATED"/>
    <property type="match status" value="1"/>
</dbReference>
<accession>A0A1Y1UJP3</accession>
<protein>
    <submittedName>
        <fullName evidence="2">Uncharacterized protein</fullName>
    </submittedName>
</protein>
<dbReference type="GeneID" id="33560868"/>
<proteinExistence type="predicted"/>
<dbReference type="InterPro" id="IPR009571">
    <property type="entry name" value="SUR7/Rim9-like_fungi"/>
</dbReference>
<dbReference type="GO" id="GO:0032153">
    <property type="term" value="C:cell division site"/>
    <property type="evidence" value="ECO:0007669"/>
    <property type="project" value="TreeGrafter"/>
</dbReference>
<keyword evidence="1" id="KW-0472">Membrane</keyword>
<dbReference type="RefSeq" id="XP_021872124.1">
    <property type="nucleotide sequence ID" value="XM_022019059.1"/>
</dbReference>
<dbReference type="OrthoDB" id="2589196at2759"/>
<dbReference type="PANTHER" id="PTHR28013:SF4">
    <property type="entry name" value="MARVEL DOMAIN-CONTAINING PROTEIN"/>
    <property type="match status" value="1"/>
</dbReference>
<dbReference type="GO" id="GO:0005886">
    <property type="term" value="C:plasma membrane"/>
    <property type="evidence" value="ECO:0007669"/>
    <property type="project" value="InterPro"/>
</dbReference>
<dbReference type="InParanoid" id="A0A1Y1UJP3"/>
<dbReference type="Pfam" id="PF06687">
    <property type="entry name" value="SUR7"/>
    <property type="match status" value="1"/>
</dbReference>
<sequence length="199" mass="22356">MSYIPRNRFQASDCLEGHVLIGVFLSVSSIVVLCLTSFSIPYIKNIFFLSTSTGYKYGTLGYCQFGSCSRRRIGYETGREIIHWLTQTLVLFPIAALLIFLGLWGLVWSLWGPSKNSIWFRIPTAVGALTALVAEIFALVLFVTARNRFHESAIDTAYGPALWLGIAGFICAATSAFFCGPPYTARYMYRAHRDYPTRY</sequence>
<feature type="transmembrane region" description="Helical" evidence="1">
    <location>
        <begin position="162"/>
        <end position="183"/>
    </location>
</feature>
<comment type="caution">
    <text evidence="2">The sequence shown here is derived from an EMBL/GenBank/DDBJ whole genome shotgun (WGS) entry which is preliminary data.</text>
</comment>
<dbReference type="EMBL" id="NBSH01000004">
    <property type="protein sequence ID" value="ORX38202.1"/>
    <property type="molecule type" value="Genomic_DNA"/>
</dbReference>
<reference evidence="2 3" key="1">
    <citation type="submission" date="2017-03" db="EMBL/GenBank/DDBJ databases">
        <title>Widespread Adenine N6-methylation of Active Genes in Fungi.</title>
        <authorList>
            <consortium name="DOE Joint Genome Institute"/>
            <person name="Mondo S.J."/>
            <person name="Dannebaum R.O."/>
            <person name="Kuo R.C."/>
            <person name="Louie K.B."/>
            <person name="Bewick A.J."/>
            <person name="Labutti K."/>
            <person name="Haridas S."/>
            <person name="Kuo A."/>
            <person name="Salamov A."/>
            <person name="Ahrendt S.R."/>
            <person name="Lau R."/>
            <person name="Bowen B.P."/>
            <person name="Lipzen A."/>
            <person name="Sullivan W."/>
            <person name="Andreopoulos W.B."/>
            <person name="Clum A."/>
            <person name="Lindquist E."/>
            <person name="Daum C."/>
            <person name="Northen T.R."/>
            <person name="Ramamoorthy G."/>
            <person name="Schmitz R.J."/>
            <person name="Gryganskyi A."/>
            <person name="Culley D."/>
            <person name="Magnuson J."/>
            <person name="James T.Y."/>
            <person name="O'Malley M.A."/>
            <person name="Stajich J.E."/>
            <person name="Spatafora J.W."/>
            <person name="Visel A."/>
            <person name="Grigoriev I.V."/>
        </authorList>
    </citation>
    <scope>NUCLEOTIDE SEQUENCE [LARGE SCALE GENOMIC DNA]</scope>
    <source>
        <strain evidence="2 3">NRRL Y-17943</strain>
    </source>
</reference>
<dbReference type="GO" id="GO:0035838">
    <property type="term" value="C:growing cell tip"/>
    <property type="evidence" value="ECO:0007669"/>
    <property type="project" value="TreeGrafter"/>
</dbReference>
<feature type="transmembrane region" description="Helical" evidence="1">
    <location>
        <begin position="118"/>
        <end position="142"/>
    </location>
</feature>
<evidence type="ECO:0000256" key="1">
    <source>
        <dbReference type="SAM" id="Phobius"/>
    </source>
</evidence>
<evidence type="ECO:0000313" key="2">
    <source>
        <dbReference type="EMBL" id="ORX38202.1"/>
    </source>
</evidence>
<keyword evidence="1" id="KW-0812">Transmembrane</keyword>
<dbReference type="Proteomes" id="UP000193218">
    <property type="component" value="Unassembled WGS sequence"/>
</dbReference>